<dbReference type="SMART" id="SM00450">
    <property type="entry name" value="RHOD"/>
    <property type="match status" value="2"/>
</dbReference>
<protein>
    <submittedName>
        <fullName evidence="3">Thiosulfate/3-mercaptopyruvate sulfurtransferase</fullName>
        <ecNumber evidence="3">2.8.1.1</ecNumber>
        <ecNumber evidence="3">2.8.1.2</ecNumber>
    </submittedName>
</protein>
<feature type="domain" description="Rhodanese" evidence="2">
    <location>
        <begin position="169"/>
        <end position="277"/>
    </location>
</feature>
<dbReference type="Pfam" id="PF00581">
    <property type="entry name" value="Rhodanese"/>
    <property type="match status" value="2"/>
</dbReference>
<dbReference type="PROSITE" id="PS50206">
    <property type="entry name" value="RHODANESE_3"/>
    <property type="match status" value="2"/>
</dbReference>
<feature type="domain" description="Rhodanese" evidence="2">
    <location>
        <begin position="21"/>
        <end position="139"/>
    </location>
</feature>
<dbReference type="SUPFAM" id="SSF52821">
    <property type="entry name" value="Rhodanese/Cell cycle control phosphatase"/>
    <property type="match status" value="2"/>
</dbReference>
<dbReference type="Gene3D" id="3.40.250.10">
    <property type="entry name" value="Rhodanese-like domain"/>
    <property type="match status" value="2"/>
</dbReference>
<accession>A0ABU1MCX3</accession>
<dbReference type="InterPro" id="IPR051126">
    <property type="entry name" value="Thiosulfate_sulfurtransferase"/>
</dbReference>
<keyword evidence="4" id="KW-1185">Reference proteome</keyword>
<keyword evidence="1" id="KW-0677">Repeat</keyword>
<dbReference type="EMBL" id="JAVDQT010000007">
    <property type="protein sequence ID" value="MDR6433900.1"/>
    <property type="molecule type" value="Genomic_DNA"/>
</dbReference>
<organism evidence="3 4">
    <name type="scientific">Brucella pseudogrignonensis</name>
    <dbReference type="NCBI Taxonomy" id="419475"/>
    <lineage>
        <taxon>Bacteria</taxon>
        <taxon>Pseudomonadati</taxon>
        <taxon>Pseudomonadota</taxon>
        <taxon>Alphaproteobacteria</taxon>
        <taxon>Hyphomicrobiales</taxon>
        <taxon>Brucellaceae</taxon>
        <taxon>Brucella/Ochrobactrum group</taxon>
        <taxon>Brucella</taxon>
    </lineage>
</organism>
<dbReference type="EC" id="2.8.1.2" evidence="3"/>
<evidence type="ECO:0000313" key="3">
    <source>
        <dbReference type="EMBL" id="MDR6433900.1"/>
    </source>
</evidence>
<reference evidence="3 4" key="1">
    <citation type="submission" date="2023-07" db="EMBL/GenBank/DDBJ databases">
        <title>Sorghum-associated microbial communities from plants grown in Nebraska, USA.</title>
        <authorList>
            <person name="Schachtman D."/>
        </authorList>
    </citation>
    <scope>NUCLEOTIDE SEQUENCE [LARGE SCALE GENOMIC DNA]</scope>
    <source>
        <strain evidence="3 4">DS1730</strain>
    </source>
</reference>
<dbReference type="CDD" id="cd01448">
    <property type="entry name" value="TST_Repeat_1"/>
    <property type="match status" value="1"/>
</dbReference>
<evidence type="ECO:0000313" key="4">
    <source>
        <dbReference type="Proteomes" id="UP001184614"/>
    </source>
</evidence>
<dbReference type="EC" id="2.8.1.1" evidence="3"/>
<name>A0ABU1MCX3_9HYPH</name>
<evidence type="ECO:0000256" key="1">
    <source>
        <dbReference type="ARBA" id="ARBA00022737"/>
    </source>
</evidence>
<dbReference type="PANTHER" id="PTHR43855">
    <property type="entry name" value="THIOSULFATE SULFURTRANSFERASE"/>
    <property type="match status" value="1"/>
</dbReference>
<gene>
    <name evidence="3" type="ORF">J2782_003646</name>
</gene>
<dbReference type="InterPro" id="IPR036873">
    <property type="entry name" value="Rhodanese-like_dom_sf"/>
</dbReference>
<dbReference type="GO" id="GO:0016784">
    <property type="term" value="F:3-mercaptopyruvate sulfurtransferase activity"/>
    <property type="evidence" value="ECO:0007669"/>
    <property type="project" value="UniProtKB-EC"/>
</dbReference>
<comment type="caution">
    <text evidence="3">The sequence shown here is derived from an EMBL/GenBank/DDBJ whole genome shotgun (WGS) entry which is preliminary data.</text>
</comment>
<keyword evidence="3" id="KW-0808">Transferase</keyword>
<dbReference type="PANTHER" id="PTHR43855:SF1">
    <property type="entry name" value="THIOSULFATE SULFURTRANSFERASE"/>
    <property type="match status" value="1"/>
</dbReference>
<dbReference type="GO" id="GO:0004792">
    <property type="term" value="F:thiosulfate-cyanide sulfurtransferase activity"/>
    <property type="evidence" value="ECO:0007669"/>
    <property type="project" value="UniProtKB-EC"/>
</dbReference>
<sequence length="280" mass="29020">MTNNKISSIIAAEEAIALVRKGAAVVFLDVRFAPGKADLKRGYEEAHIAGAHFVDLPTQLQGKGGGVSGARPLPSVEQLQSDIARWGISCDSRVIVYSNDTPAAAARAWFVLRWAGVAKVSFLDGGLTAWQQAGGDVNADLPKTGGGDFIINTTGHLPTATADEIAELISGQKTVLDARPTSAYAGDGSDRSGHIPGAVSLPSKAFLALDGKLLSAAEITTLLEQKGVRPGDTVGVYCGGGVAAALETLVLRENGVDARLFVGSFSAWSADPLRPTEKLA</sequence>
<dbReference type="InterPro" id="IPR001763">
    <property type="entry name" value="Rhodanese-like_dom"/>
</dbReference>
<dbReference type="Proteomes" id="UP001184614">
    <property type="component" value="Unassembled WGS sequence"/>
</dbReference>
<dbReference type="RefSeq" id="WP_310015044.1">
    <property type="nucleotide sequence ID" value="NZ_JAVDQT010000007.1"/>
</dbReference>
<proteinExistence type="predicted"/>
<evidence type="ECO:0000259" key="2">
    <source>
        <dbReference type="PROSITE" id="PS50206"/>
    </source>
</evidence>